<feature type="transmembrane region" description="Helical" evidence="9">
    <location>
        <begin position="409"/>
        <end position="430"/>
    </location>
</feature>
<dbReference type="InterPro" id="IPR003663">
    <property type="entry name" value="Sugar/inositol_transpt"/>
</dbReference>
<sequence>MKPFFGFRGKALNYAVSVIAGCDFLLFGYDQGVMGGILTMEQFLEYYPSINTEEEGMSPALSQQRANKQGIAVASYNLGCFAGAIITIFISNPLGRKRMIILGTAVMIIGAALMAGSNSLGLFIAGRFICGLGNGGNTSTVPTWQSETSRAHKRGKLVMIEGALITCGIMISYWIDLGCSFIHSSASWRFPLAFQIVFCIFILAFVWNLPESPRWLILKGREDEAKEVLAALDDSTVDSKDVHNEFVEIKDTVLEMSKGRFEDLFTQGKDRNLHRTLLAYVNQMFQQISGINLITYYAAVIYSRLGLTPFMSRLLAAINGTEYFIASWPAVFLVERVGRRKLMLFGAVGQAATMAILAGVNSRTEFSYQVAGIAFLFVFNTFFAVGWLGMTWLYPAEIVPLRIRAPANALSTSANWIFNFLVVMITPVAFESIKHHTYTVFAVINAFMVPSVYFFYPETAYRSLEEMDTIFHKVSGAGAYFDVVRVAREEPRRYGKNGELLVDYQETEEHKARVAPADHREHRSSSASDVEKGRSGAAGGSADRHEFNIAGLCKQHMVGVVQHGAQMAEGVDVEHAGHSSEVNRLERNDWWVRVGIGCHDLDVVDASGLLFHHGLLASVGEELSTLTSSTSTCFP</sequence>
<dbReference type="InterPro" id="IPR005829">
    <property type="entry name" value="Sugar_transporter_CS"/>
</dbReference>
<dbReference type="PROSITE" id="PS00216">
    <property type="entry name" value="SUGAR_TRANSPORT_1"/>
    <property type="match status" value="1"/>
</dbReference>
<protein>
    <recommendedName>
        <fullName evidence="10">Major facilitator superfamily (MFS) profile domain-containing protein</fullName>
    </recommendedName>
</protein>
<evidence type="ECO:0000256" key="7">
    <source>
        <dbReference type="RuleBase" id="RU003346"/>
    </source>
</evidence>
<gene>
    <name evidence="11" type="ORF">DL764_003891</name>
</gene>
<evidence type="ECO:0000256" key="6">
    <source>
        <dbReference type="ARBA" id="ARBA00023136"/>
    </source>
</evidence>
<feature type="region of interest" description="Disordered" evidence="8">
    <location>
        <begin position="511"/>
        <end position="541"/>
    </location>
</feature>
<dbReference type="NCBIfam" id="TIGR00879">
    <property type="entry name" value="SP"/>
    <property type="match status" value="1"/>
</dbReference>
<organism evidence="11 12">
    <name type="scientific">Monosporascus ibericus</name>
    <dbReference type="NCBI Taxonomy" id="155417"/>
    <lineage>
        <taxon>Eukaryota</taxon>
        <taxon>Fungi</taxon>
        <taxon>Dikarya</taxon>
        <taxon>Ascomycota</taxon>
        <taxon>Pezizomycotina</taxon>
        <taxon>Sordariomycetes</taxon>
        <taxon>Xylariomycetidae</taxon>
        <taxon>Xylariales</taxon>
        <taxon>Xylariales incertae sedis</taxon>
        <taxon>Monosporascus</taxon>
    </lineage>
</organism>
<comment type="caution">
    <text evidence="11">The sequence shown here is derived from an EMBL/GenBank/DDBJ whole genome shotgun (WGS) entry which is preliminary data.</text>
</comment>
<dbReference type="SUPFAM" id="SSF103473">
    <property type="entry name" value="MFS general substrate transporter"/>
    <property type="match status" value="1"/>
</dbReference>
<evidence type="ECO:0000256" key="8">
    <source>
        <dbReference type="SAM" id="MobiDB-lite"/>
    </source>
</evidence>
<keyword evidence="5 9" id="KW-1133">Transmembrane helix</keyword>
<reference evidence="11 12" key="1">
    <citation type="submission" date="2018-06" db="EMBL/GenBank/DDBJ databases">
        <title>Complete Genomes of Monosporascus.</title>
        <authorList>
            <person name="Robinson A.J."/>
            <person name="Natvig D.O."/>
        </authorList>
    </citation>
    <scope>NUCLEOTIDE SEQUENCE [LARGE SCALE GENOMIC DNA]</scope>
    <source>
        <strain evidence="11 12">CBS 110550</strain>
    </source>
</reference>
<comment type="similarity">
    <text evidence="2 7">Belongs to the major facilitator superfamily. Sugar transporter (TC 2.A.1.1) family.</text>
</comment>
<keyword evidence="12" id="KW-1185">Reference proteome</keyword>
<evidence type="ECO:0000313" key="12">
    <source>
        <dbReference type="Proteomes" id="UP000293360"/>
    </source>
</evidence>
<evidence type="ECO:0000256" key="4">
    <source>
        <dbReference type="ARBA" id="ARBA00022692"/>
    </source>
</evidence>
<dbReference type="InterPro" id="IPR036259">
    <property type="entry name" value="MFS_trans_sf"/>
</dbReference>
<dbReference type="PROSITE" id="PS51257">
    <property type="entry name" value="PROKAR_LIPOPROTEIN"/>
    <property type="match status" value="1"/>
</dbReference>
<dbReference type="PROSITE" id="PS50850">
    <property type="entry name" value="MFS"/>
    <property type="match status" value="1"/>
</dbReference>
<dbReference type="GO" id="GO:0005351">
    <property type="term" value="F:carbohydrate:proton symporter activity"/>
    <property type="evidence" value="ECO:0007669"/>
    <property type="project" value="TreeGrafter"/>
</dbReference>
<dbReference type="STRING" id="155417.A0A4Q4TJ68"/>
<evidence type="ECO:0000256" key="2">
    <source>
        <dbReference type="ARBA" id="ARBA00010992"/>
    </source>
</evidence>
<dbReference type="InterPro" id="IPR050360">
    <property type="entry name" value="MFS_Sugar_Transporters"/>
</dbReference>
<evidence type="ECO:0000256" key="3">
    <source>
        <dbReference type="ARBA" id="ARBA00022448"/>
    </source>
</evidence>
<dbReference type="PANTHER" id="PTHR48022:SF68">
    <property type="entry name" value="MAJOR FACILITATOR SUPERFAMILY (MFS) PROFILE DOMAIN-CONTAINING PROTEIN-RELATED"/>
    <property type="match status" value="1"/>
</dbReference>
<feature type="transmembrane region" description="Helical" evidence="9">
    <location>
        <begin position="187"/>
        <end position="209"/>
    </location>
</feature>
<dbReference type="Pfam" id="PF00083">
    <property type="entry name" value="Sugar_tr"/>
    <property type="match status" value="1"/>
</dbReference>
<accession>A0A4Q4TJ68</accession>
<feature type="transmembrane region" description="Helical" evidence="9">
    <location>
        <begin position="366"/>
        <end position="388"/>
    </location>
</feature>
<feature type="transmembrane region" description="Helical" evidence="9">
    <location>
        <begin position="157"/>
        <end position="175"/>
    </location>
</feature>
<dbReference type="InterPro" id="IPR005828">
    <property type="entry name" value="MFS_sugar_transport-like"/>
</dbReference>
<evidence type="ECO:0000256" key="1">
    <source>
        <dbReference type="ARBA" id="ARBA00004141"/>
    </source>
</evidence>
<dbReference type="GO" id="GO:0016020">
    <property type="term" value="C:membrane"/>
    <property type="evidence" value="ECO:0007669"/>
    <property type="project" value="UniProtKB-SubCell"/>
</dbReference>
<feature type="domain" description="Major facilitator superfamily (MFS) profile" evidence="10">
    <location>
        <begin position="16"/>
        <end position="460"/>
    </location>
</feature>
<name>A0A4Q4TJ68_9PEZI</name>
<dbReference type="Gene3D" id="1.20.1250.20">
    <property type="entry name" value="MFS general substrate transporter like domains"/>
    <property type="match status" value="1"/>
</dbReference>
<dbReference type="EMBL" id="QJNU01000173">
    <property type="protein sequence ID" value="RYP05293.1"/>
    <property type="molecule type" value="Genomic_DNA"/>
</dbReference>
<feature type="transmembrane region" description="Helical" evidence="9">
    <location>
        <begin position="100"/>
        <end position="125"/>
    </location>
</feature>
<keyword evidence="6 9" id="KW-0472">Membrane</keyword>
<evidence type="ECO:0000259" key="10">
    <source>
        <dbReference type="PROSITE" id="PS50850"/>
    </source>
</evidence>
<dbReference type="FunFam" id="1.20.1250.20:FF:000061">
    <property type="entry name" value="MFS sugar transporter"/>
    <property type="match status" value="1"/>
</dbReference>
<evidence type="ECO:0000256" key="9">
    <source>
        <dbReference type="SAM" id="Phobius"/>
    </source>
</evidence>
<dbReference type="Proteomes" id="UP000293360">
    <property type="component" value="Unassembled WGS sequence"/>
</dbReference>
<comment type="subcellular location">
    <subcellularLocation>
        <location evidence="1">Membrane</location>
        <topology evidence="1">Multi-pass membrane protein</topology>
    </subcellularLocation>
</comment>
<keyword evidence="4 9" id="KW-0812">Transmembrane</keyword>
<keyword evidence="3 7" id="KW-0813">Transport</keyword>
<dbReference type="PRINTS" id="PR00171">
    <property type="entry name" value="SUGRTRNSPORT"/>
</dbReference>
<feature type="transmembrane region" description="Helical" evidence="9">
    <location>
        <begin position="277"/>
        <end position="302"/>
    </location>
</feature>
<evidence type="ECO:0000313" key="11">
    <source>
        <dbReference type="EMBL" id="RYP05293.1"/>
    </source>
</evidence>
<dbReference type="OrthoDB" id="6612291at2759"/>
<dbReference type="PANTHER" id="PTHR48022">
    <property type="entry name" value="PLASTIDIC GLUCOSE TRANSPORTER 4"/>
    <property type="match status" value="1"/>
</dbReference>
<proteinExistence type="inferred from homology"/>
<dbReference type="AlphaFoldDB" id="A0A4Q4TJ68"/>
<feature type="transmembrane region" description="Helical" evidence="9">
    <location>
        <begin position="342"/>
        <end position="360"/>
    </location>
</feature>
<evidence type="ECO:0000256" key="5">
    <source>
        <dbReference type="ARBA" id="ARBA00022989"/>
    </source>
</evidence>
<dbReference type="InterPro" id="IPR020846">
    <property type="entry name" value="MFS_dom"/>
</dbReference>
<feature type="transmembrane region" description="Helical" evidence="9">
    <location>
        <begin position="71"/>
        <end position="94"/>
    </location>
</feature>
<feature type="compositionally biased region" description="Basic and acidic residues" evidence="8">
    <location>
        <begin position="511"/>
        <end position="534"/>
    </location>
</feature>
<feature type="transmembrane region" description="Helical" evidence="9">
    <location>
        <begin position="314"/>
        <end position="335"/>
    </location>
</feature>
<feature type="transmembrane region" description="Helical" evidence="9">
    <location>
        <begin position="436"/>
        <end position="456"/>
    </location>
</feature>